<accession>A0AA38KXS5</accession>
<gene>
    <name evidence="2" type="ORF">GGU10DRAFT_275511</name>
</gene>
<keyword evidence="3" id="KW-1185">Reference proteome</keyword>
<dbReference type="Proteomes" id="UP001163798">
    <property type="component" value="Unassembled WGS sequence"/>
</dbReference>
<dbReference type="EMBL" id="MU793475">
    <property type="protein sequence ID" value="KAJ3782453.1"/>
    <property type="molecule type" value="Genomic_DNA"/>
</dbReference>
<feature type="compositionally biased region" description="Low complexity" evidence="1">
    <location>
        <begin position="305"/>
        <end position="324"/>
    </location>
</feature>
<reference evidence="2" key="1">
    <citation type="submission" date="2022-08" db="EMBL/GenBank/DDBJ databases">
        <authorList>
            <consortium name="DOE Joint Genome Institute"/>
            <person name="Min B."/>
            <person name="Riley R."/>
            <person name="Sierra-Patev S."/>
            <person name="Naranjo-Ortiz M."/>
            <person name="Looney B."/>
            <person name="Konkel Z."/>
            <person name="Slot J.C."/>
            <person name="Sakamoto Y."/>
            <person name="Steenwyk J.L."/>
            <person name="Rokas A."/>
            <person name="Carro J."/>
            <person name="Camarero S."/>
            <person name="Ferreira P."/>
            <person name="Molpeceres G."/>
            <person name="Ruiz-Duenas F.J."/>
            <person name="Serrano A."/>
            <person name="Henrissat B."/>
            <person name="Drula E."/>
            <person name="Hughes K.W."/>
            <person name="Mata J.L."/>
            <person name="Ishikawa N.K."/>
            <person name="Vargas-Isla R."/>
            <person name="Ushijima S."/>
            <person name="Smith C.A."/>
            <person name="Ahrendt S."/>
            <person name="Andreopoulos W."/>
            <person name="He G."/>
            <person name="Labutti K."/>
            <person name="Lipzen A."/>
            <person name="Ng V."/>
            <person name="Sandor L."/>
            <person name="Barry K."/>
            <person name="Martinez A.T."/>
            <person name="Xiao Y."/>
            <person name="Gibbons J.G."/>
            <person name="Terashima K."/>
            <person name="Hibbett D.S."/>
            <person name="Grigoriev I.V."/>
        </authorList>
    </citation>
    <scope>NUCLEOTIDE SEQUENCE</scope>
    <source>
        <strain evidence="2">TFB10291</strain>
    </source>
</reference>
<protein>
    <submittedName>
        <fullName evidence="2">Uncharacterized protein</fullName>
    </submittedName>
</protein>
<evidence type="ECO:0000256" key="1">
    <source>
        <dbReference type="SAM" id="MobiDB-lite"/>
    </source>
</evidence>
<sequence length="332" mass="37298">MKTLLSIRSAELKVAQTFQSKPDRYAGADVLGMIETLNSEILQTASIMADVFAPDLKRPGTVVGDNEAGKHEAAMDTEAILGESVTKMLQTFNHQEENIILQIAFQALMCAFTEWMMTAWCYHDRDSGVELVLQETYEQLRETEEQPVSARWRILTRRYVRQIYPTIKQQDLTYRILAACANILIISGLHESEQRLLNRLAARFSDRLTLIVERAMHLNDVIGDDITSCEFVPIYCFPAVPFEPSTMENATDNGSPGGGHEAVFVPNENKILCTTDLGLLRAEKVQGEERTWHNTVLLRPKIVMPSGLTTSPTSSDSPDWKTPSFQGEQEES</sequence>
<evidence type="ECO:0000313" key="3">
    <source>
        <dbReference type="Proteomes" id="UP001163798"/>
    </source>
</evidence>
<comment type="caution">
    <text evidence="2">The sequence shown here is derived from an EMBL/GenBank/DDBJ whole genome shotgun (WGS) entry which is preliminary data.</text>
</comment>
<organism evidence="2 3">
    <name type="scientific">Lentinula aff. detonsa</name>
    <dbReference type="NCBI Taxonomy" id="2804958"/>
    <lineage>
        <taxon>Eukaryota</taxon>
        <taxon>Fungi</taxon>
        <taxon>Dikarya</taxon>
        <taxon>Basidiomycota</taxon>
        <taxon>Agaricomycotina</taxon>
        <taxon>Agaricomycetes</taxon>
        <taxon>Agaricomycetidae</taxon>
        <taxon>Agaricales</taxon>
        <taxon>Marasmiineae</taxon>
        <taxon>Omphalotaceae</taxon>
        <taxon>Lentinula</taxon>
    </lineage>
</organism>
<evidence type="ECO:0000313" key="2">
    <source>
        <dbReference type="EMBL" id="KAJ3782453.1"/>
    </source>
</evidence>
<proteinExistence type="predicted"/>
<dbReference type="AlphaFoldDB" id="A0AA38KXS5"/>
<name>A0AA38KXS5_9AGAR</name>
<feature type="region of interest" description="Disordered" evidence="1">
    <location>
        <begin position="305"/>
        <end position="332"/>
    </location>
</feature>